<protein>
    <submittedName>
        <fullName evidence="1">Uncharacterized protein</fullName>
    </submittedName>
</protein>
<dbReference type="AlphaFoldDB" id="D4BGY4"/>
<dbReference type="HOGENOM" id="CLU_3214211_0_0_6"/>
<organism evidence="1 2">
    <name type="scientific">Citrobacter youngae ATCC 29220</name>
    <dbReference type="NCBI Taxonomy" id="500640"/>
    <lineage>
        <taxon>Bacteria</taxon>
        <taxon>Pseudomonadati</taxon>
        <taxon>Pseudomonadota</taxon>
        <taxon>Gammaproteobacteria</taxon>
        <taxon>Enterobacterales</taxon>
        <taxon>Enterobacteriaceae</taxon>
        <taxon>Citrobacter</taxon>
        <taxon>Citrobacter freundii complex</taxon>
    </lineage>
</organism>
<evidence type="ECO:0000313" key="2">
    <source>
        <dbReference type="Proteomes" id="UP000003880"/>
    </source>
</evidence>
<dbReference type="Proteomes" id="UP000003880">
    <property type="component" value="Unassembled WGS sequence"/>
</dbReference>
<name>D4BGY4_9ENTR</name>
<gene>
    <name evidence="1" type="ORF">CIT292_09791</name>
</gene>
<reference evidence="1 2" key="1">
    <citation type="submission" date="2010-02" db="EMBL/GenBank/DDBJ databases">
        <authorList>
            <person name="Weinstock G."/>
            <person name="Sodergren E."/>
            <person name="Clifton S."/>
            <person name="Fulton L."/>
            <person name="Fulton B."/>
            <person name="Courtney L."/>
            <person name="Fronick C."/>
            <person name="Harrison M."/>
            <person name="Strong C."/>
            <person name="Farmer C."/>
            <person name="Delahaunty K."/>
            <person name="Markovic C."/>
            <person name="Hall O."/>
            <person name="Minx P."/>
            <person name="Tomlinson C."/>
            <person name="Mitreva M."/>
            <person name="Nelson J."/>
            <person name="Hou S."/>
            <person name="Wollam A."/>
            <person name="Pepin K.H."/>
            <person name="Johnson M."/>
            <person name="Bhonagiri V."/>
            <person name="Zhang X."/>
            <person name="Suruliraj S."/>
            <person name="Warren W."/>
            <person name="Chinwalla A."/>
            <person name="Mardis E.R."/>
            <person name="Wilson R.K."/>
        </authorList>
    </citation>
    <scope>NUCLEOTIDE SEQUENCE [LARGE SCALE GENOMIC DNA]</scope>
    <source>
        <strain evidence="1 2">ATCC 29220</strain>
    </source>
</reference>
<dbReference type="EMBL" id="ABWL02000021">
    <property type="protein sequence ID" value="EFE06734.1"/>
    <property type="molecule type" value="Genomic_DNA"/>
</dbReference>
<comment type="caution">
    <text evidence="1">The sequence shown here is derived from an EMBL/GenBank/DDBJ whole genome shotgun (WGS) entry which is preliminary data.</text>
</comment>
<proteinExistence type="predicted"/>
<sequence length="44" mass="5108">MRRKRLIRPTGFAVYRRPDKRRASGTSPNAACPPYPAYRFLCLP</sequence>
<accession>D4BGY4</accession>
<evidence type="ECO:0000313" key="1">
    <source>
        <dbReference type="EMBL" id="EFE06734.1"/>
    </source>
</evidence>